<dbReference type="Proteomes" id="UP000187851">
    <property type="component" value="Chromosome"/>
</dbReference>
<organism evidence="6 7">
    <name type="scientific">Streptomyces autolyticus</name>
    <dbReference type="NCBI Taxonomy" id="75293"/>
    <lineage>
        <taxon>Bacteria</taxon>
        <taxon>Bacillati</taxon>
        <taxon>Actinomycetota</taxon>
        <taxon>Actinomycetes</taxon>
        <taxon>Kitasatosporales</taxon>
        <taxon>Streptomycetaceae</taxon>
        <taxon>Streptomyces</taxon>
    </lineage>
</organism>
<dbReference type="PANTHER" id="PTHR43272">
    <property type="entry name" value="LONG-CHAIN-FATTY-ACID--COA LIGASE"/>
    <property type="match status" value="1"/>
</dbReference>
<feature type="domain" description="AMP-dependent synthetase/ligase" evidence="5">
    <location>
        <begin position="45"/>
        <end position="465"/>
    </location>
</feature>
<keyword evidence="4" id="KW-0175">Coiled coil</keyword>
<keyword evidence="7" id="KW-1185">Reference proteome</keyword>
<evidence type="ECO:0000256" key="4">
    <source>
        <dbReference type="SAM" id="Coils"/>
    </source>
</evidence>
<reference evidence="6 7" key="1">
    <citation type="journal article" date="2017" name="J. Biotechnol.">
        <title>The complete genome sequence of Streptomyces autolyticus CGMCC 0516, the producer of geldanamycin, autolytimycin, reblastatin and elaiophylin.</title>
        <authorList>
            <person name="Yin M."/>
            <person name="Jiang M."/>
            <person name="Ren Z."/>
            <person name="Dong Y."/>
            <person name="Lu T."/>
        </authorList>
    </citation>
    <scope>NUCLEOTIDE SEQUENCE [LARGE SCALE GENOMIC DNA]</scope>
    <source>
        <strain evidence="6 7">CGMCC0516</strain>
    </source>
</reference>
<dbReference type="InterPro" id="IPR042099">
    <property type="entry name" value="ANL_N_sf"/>
</dbReference>
<dbReference type="PANTHER" id="PTHR43272:SF33">
    <property type="entry name" value="AMP-BINDING DOMAIN-CONTAINING PROTEIN-RELATED"/>
    <property type="match status" value="1"/>
</dbReference>
<dbReference type="InterPro" id="IPR000873">
    <property type="entry name" value="AMP-dep_synth/lig_dom"/>
</dbReference>
<accession>A0ABM6HA50</accession>
<protein>
    <recommendedName>
        <fullName evidence="5">AMP-dependent synthetase/ligase domain-containing protein</fullName>
    </recommendedName>
</protein>
<evidence type="ECO:0000256" key="3">
    <source>
        <dbReference type="ARBA" id="ARBA00024484"/>
    </source>
</evidence>
<dbReference type="PROSITE" id="PS00455">
    <property type="entry name" value="AMP_BINDING"/>
    <property type="match status" value="1"/>
</dbReference>
<sequence>MTFCTSGRVPHESHRARTCRLWKRGRVMDLTNFEPTRTLPGLLLDRANREPDAVALRHWRDGVMQAITWRTYRDRVQDLALGLVAQGVRHGDRVAVMSGARPEWVFAALAVQSVGGVVIGVYPTNSPAEIEQLLVHSEAVAFIGETTTELTKVAEVAAHTPKLRLVVGIDATPPELPEVVKRTTWEALCEEGTQYADDSADPLSELVAGGSLDDAAVLFYTSGSTGVPKGVTHSHRTLQHSVQTFVGLYPRILRHEHDAVGFLPLAHVAPALVSVFAPLLARLVVTYCRMGDYEDVLRSVRPTAVLWPPRFYEKIAGELIAQAEGWPRLRRYAYDAAMWVGRRVAERRWSHRRPSVPLRIAYAAALRWVFLPLRATVGMDRIRLAYTASAAMPESVIAIWQIWGLDLRENYGLTETAGCPIAHFDQPFPRPGFIGKEFPDPRFQVKVADDGEMLLRAPLLFDGYWCNPAETEAVFEDGWFRTGDLMERTPHGDIRLIGRKKDVIITRGGKTINPQPIETRLKESSLINEAIVVGDARKYLTVLLEPSTTADARSAESLAERLRAEVARVNADLARVEQLKDFRVLPRSLEIERGERTANGKIKRNAVVRSFAALIDDMYGANDDAAIANHLRSRPK</sequence>
<dbReference type="InterPro" id="IPR045851">
    <property type="entry name" value="AMP-bd_C_sf"/>
</dbReference>
<evidence type="ECO:0000256" key="1">
    <source>
        <dbReference type="ARBA" id="ARBA00022741"/>
    </source>
</evidence>
<feature type="coiled-coil region" evidence="4">
    <location>
        <begin position="552"/>
        <end position="579"/>
    </location>
</feature>
<keyword evidence="1" id="KW-0547">Nucleotide-binding</keyword>
<dbReference type="SUPFAM" id="SSF56801">
    <property type="entry name" value="Acetyl-CoA synthetase-like"/>
    <property type="match status" value="1"/>
</dbReference>
<gene>
    <name evidence="6" type="ORF">BV401_10370</name>
</gene>
<comment type="catalytic activity">
    <reaction evidence="3">
        <text>a long-chain fatty acid + ATP + CoA = a long-chain fatty acyl-CoA + AMP + diphosphate</text>
        <dbReference type="Rhea" id="RHEA:15421"/>
        <dbReference type="ChEBI" id="CHEBI:30616"/>
        <dbReference type="ChEBI" id="CHEBI:33019"/>
        <dbReference type="ChEBI" id="CHEBI:57287"/>
        <dbReference type="ChEBI" id="CHEBI:57560"/>
        <dbReference type="ChEBI" id="CHEBI:83139"/>
        <dbReference type="ChEBI" id="CHEBI:456215"/>
        <dbReference type="EC" id="6.2.1.3"/>
    </reaction>
    <physiologicalReaction direction="left-to-right" evidence="3">
        <dbReference type="Rhea" id="RHEA:15422"/>
    </physiologicalReaction>
</comment>
<proteinExistence type="predicted"/>
<dbReference type="Pfam" id="PF23562">
    <property type="entry name" value="AMP-binding_C_3"/>
    <property type="match status" value="1"/>
</dbReference>
<dbReference type="EMBL" id="CP019458">
    <property type="protein sequence ID" value="AQA10827.1"/>
    <property type="molecule type" value="Genomic_DNA"/>
</dbReference>
<evidence type="ECO:0000256" key="2">
    <source>
        <dbReference type="ARBA" id="ARBA00022840"/>
    </source>
</evidence>
<keyword evidence="2" id="KW-0067">ATP-binding</keyword>
<dbReference type="Gene3D" id="3.30.300.30">
    <property type="match status" value="1"/>
</dbReference>
<dbReference type="Gene3D" id="3.40.50.12780">
    <property type="entry name" value="N-terminal domain of ligase-like"/>
    <property type="match status" value="2"/>
</dbReference>
<dbReference type="InterPro" id="IPR020845">
    <property type="entry name" value="AMP-binding_CS"/>
</dbReference>
<dbReference type="Pfam" id="PF00501">
    <property type="entry name" value="AMP-binding"/>
    <property type="match status" value="1"/>
</dbReference>
<evidence type="ECO:0000313" key="7">
    <source>
        <dbReference type="Proteomes" id="UP000187851"/>
    </source>
</evidence>
<evidence type="ECO:0000313" key="6">
    <source>
        <dbReference type="EMBL" id="AQA10827.1"/>
    </source>
</evidence>
<name>A0ABM6HA50_9ACTN</name>
<evidence type="ECO:0000259" key="5">
    <source>
        <dbReference type="Pfam" id="PF00501"/>
    </source>
</evidence>